<proteinExistence type="predicted"/>
<dbReference type="Proteomes" id="UP000306954">
    <property type="component" value="Unassembled WGS sequence"/>
</dbReference>
<gene>
    <name evidence="1" type="ORF">E3P90_01862</name>
</gene>
<dbReference type="AlphaFoldDB" id="A0A4T0I3Q7"/>
<sequence length="298" mass="32202">MPGVDKSKDPTSSEESVQKITKAFNDGLLNNKSLRKEFALDNNFHISKVERWTSEKKRLVASKPAESQTVKEKAELMSDNLDLEDRKPFFGTDGSTIPFQLLHQPYISSGFCNSGLGTSAACAFDANSNSFPFQPVASAANLASTRDIASRANLANTVNTANTQAIANPTPLHVYLNLQATISSKAFAASVWNLANSGRLVVMPESSAYNHERQRGPVTETLAPSNTESFSAFIEQYYESLSGTNRQVVNSTIANDEAAPAANVNANANANGPIDLASPFEPNLFKPNSNSFTTPFKK</sequence>
<dbReference type="EMBL" id="SPOF01000017">
    <property type="protein sequence ID" value="TIB12772.1"/>
    <property type="molecule type" value="Genomic_DNA"/>
</dbReference>
<evidence type="ECO:0000313" key="1">
    <source>
        <dbReference type="EMBL" id="TIB12772.1"/>
    </source>
</evidence>
<reference evidence="1 2" key="1">
    <citation type="submission" date="2019-03" db="EMBL/GenBank/DDBJ databases">
        <title>Sequencing 23 genomes of Wallemia ichthyophaga.</title>
        <authorList>
            <person name="Gostincar C."/>
        </authorList>
    </citation>
    <scope>NUCLEOTIDE SEQUENCE [LARGE SCALE GENOMIC DNA]</scope>
    <source>
        <strain evidence="1 2">EXF-8621</strain>
    </source>
</reference>
<organism evidence="1 2">
    <name type="scientific">Wallemia ichthyophaga</name>
    <dbReference type="NCBI Taxonomy" id="245174"/>
    <lineage>
        <taxon>Eukaryota</taxon>
        <taxon>Fungi</taxon>
        <taxon>Dikarya</taxon>
        <taxon>Basidiomycota</taxon>
        <taxon>Wallemiomycotina</taxon>
        <taxon>Wallemiomycetes</taxon>
        <taxon>Wallemiales</taxon>
        <taxon>Wallemiaceae</taxon>
        <taxon>Wallemia</taxon>
    </lineage>
</organism>
<comment type="caution">
    <text evidence="1">The sequence shown here is derived from an EMBL/GenBank/DDBJ whole genome shotgun (WGS) entry which is preliminary data.</text>
</comment>
<protein>
    <submittedName>
        <fullName evidence="1">Uncharacterized protein</fullName>
    </submittedName>
</protein>
<evidence type="ECO:0000313" key="2">
    <source>
        <dbReference type="Proteomes" id="UP000306954"/>
    </source>
</evidence>
<accession>A0A4T0I3Q7</accession>
<dbReference type="OMA" id="NHERQRG"/>
<name>A0A4T0I3Q7_WALIC</name>